<dbReference type="GO" id="GO:0005829">
    <property type="term" value="C:cytosol"/>
    <property type="evidence" value="ECO:0007669"/>
    <property type="project" value="TreeGrafter"/>
</dbReference>
<dbReference type="EMBL" id="NEVP01000012">
    <property type="protein sequence ID" value="OZI45808.1"/>
    <property type="molecule type" value="Genomic_DNA"/>
</dbReference>
<evidence type="ECO:0000256" key="9">
    <source>
        <dbReference type="RuleBase" id="RU366046"/>
    </source>
</evidence>
<dbReference type="SUPFAM" id="SSF51735">
    <property type="entry name" value="NAD(P)-binding Rossmann-fold domains"/>
    <property type="match status" value="1"/>
</dbReference>
<gene>
    <name evidence="11" type="ORF">CAL25_21535</name>
</gene>
<comment type="pathway">
    <text evidence="3 9">Carbohydrate metabolism; galactose metabolism.</text>
</comment>
<feature type="domain" description="NAD(P)-binding" evidence="10">
    <location>
        <begin position="6"/>
        <end position="330"/>
    </location>
</feature>
<evidence type="ECO:0000313" key="12">
    <source>
        <dbReference type="Proteomes" id="UP000216913"/>
    </source>
</evidence>
<evidence type="ECO:0000256" key="1">
    <source>
        <dbReference type="ARBA" id="ARBA00000083"/>
    </source>
</evidence>
<dbReference type="NCBIfam" id="NF007956">
    <property type="entry name" value="PRK10675.1"/>
    <property type="match status" value="1"/>
</dbReference>
<keyword evidence="7 9" id="KW-0520">NAD</keyword>
<dbReference type="Pfam" id="PF16363">
    <property type="entry name" value="GDP_Man_Dehyd"/>
    <property type="match status" value="1"/>
</dbReference>
<organism evidence="11 12">
    <name type="scientific">Bordetella genomosp. 5</name>
    <dbReference type="NCBI Taxonomy" id="1395608"/>
    <lineage>
        <taxon>Bacteria</taxon>
        <taxon>Pseudomonadati</taxon>
        <taxon>Pseudomonadota</taxon>
        <taxon>Betaproteobacteria</taxon>
        <taxon>Burkholderiales</taxon>
        <taxon>Alcaligenaceae</taxon>
        <taxon>Bordetella</taxon>
    </lineage>
</organism>
<dbReference type="AlphaFoldDB" id="A0A261T863"/>
<dbReference type="PANTHER" id="PTHR43725">
    <property type="entry name" value="UDP-GLUCOSE 4-EPIMERASE"/>
    <property type="match status" value="1"/>
</dbReference>
<dbReference type="InterPro" id="IPR005886">
    <property type="entry name" value="UDP_G4E"/>
</dbReference>
<dbReference type="CDD" id="cd05247">
    <property type="entry name" value="UDP_G4E_1_SDR_e"/>
    <property type="match status" value="1"/>
</dbReference>
<comment type="catalytic activity">
    <reaction evidence="1 9">
        <text>UDP-alpha-D-glucose = UDP-alpha-D-galactose</text>
        <dbReference type="Rhea" id="RHEA:22168"/>
        <dbReference type="ChEBI" id="CHEBI:58885"/>
        <dbReference type="ChEBI" id="CHEBI:66914"/>
        <dbReference type="EC" id="5.1.3.2"/>
    </reaction>
</comment>
<dbReference type="Gene3D" id="3.40.50.720">
    <property type="entry name" value="NAD(P)-binding Rossmann-like Domain"/>
    <property type="match status" value="1"/>
</dbReference>
<evidence type="ECO:0000256" key="4">
    <source>
        <dbReference type="ARBA" id="ARBA00007637"/>
    </source>
</evidence>
<evidence type="ECO:0000256" key="3">
    <source>
        <dbReference type="ARBA" id="ARBA00004947"/>
    </source>
</evidence>
<name>A0A261T863_9BORD</name>
<evidence type="ECO:0000256" key="8">
    <source>
        <dbReference type="ARBA" id="ARBA00023235"/>
    </source>
</evidence>
<sequence>MRHTIMVTGGAGYIGSHVLVSLLRAGYDAIAVDDLSNGSREAVERAATLAGRPIPLEIADIAEEGAVDALLHKYENAGHPIMGAIHLAGRKAVGESVAHPLRYYDANVCASVRLLRALQQHGVRSLVFSSSATVYGNPAHVPVTESHPSQPLNPYGRTKHMIEQMLVDQANADPDFGVAVLRYFNPIGAHPSGDIGEWPRGTPANVFPYITQVAAGRREYLSIFGSNYDTRDGTGVRDYLHVMDLAEGHVMALEHVLQSPGVLTLNLGTGQGASVLELVHTFERVTGVRIPVKFAERRAGDVDSIWADAGQAARVLGWKAQRSIEQMCEDGWNWQRRHPDGYPQPAGAGLAADLPIPVFPLLSTMAVTARSVK</sequence>
<comment type="cofactor">
    <cofactor evidence="2 9">
        <name>NAD(+)</name>
        <dbReference type="ChEBI" id="CHEBI:57540"/>
    </cofactor>
</comment>
<protein>
    <recommendedName>
        <fullName evidence="6 9">UDP-glucose 4-epimerase</fullName>
        <ecNumber evidence="5 9">5.1.3.2</ecNumber>
    </recommendedName>
</protein>
<evidence type="ECO:0000313" key="11">
    <source>
        <dbReference type="EMBL" id="OZI45808.1"/>
    </source>
</evidence>
<comment type="similarity">
    <text evidence="4 9">Belongs to the NAD(P)-dependent epimerase/dehydratase family.</text>
</comment>
<dbReference type="PANTHER" id="PTHR43725:SF47">
    <property type="entry name" value="UDP-GLUCOSE 4-EPIMERASE"/>
    <property type="match status" value="1"/>
</dbReference>
<dbReference type="EC" id="5.1.3.2" evidence="5 9"/>
<proteinExistence type="inferred from homology"/>
<dbReference type="RefSeq" id="WP_094803684.1">
    <property type="nucleotide sequence ID" value="NZ_NEVP01000012.1"/>
</dbReference>
<dbReference type="InterPro" id="IPR036291">
    <property type="entry name" value="NAD(P)-bd_dom_sf"/>
</dbReference>
<dbReference type="InterPro" id="IPR016040">
    <property type="entry name" value="NAD(P)-bd_dom"/>
</dbReference>
<dbReference type="Proteomes" id="UP000216913">
    <property type="component" value="Unassembled WGS sequence"/>
</dbReference>
<accession>A0A261T863</accession>
<dbReference type="Gene3D" id="3.90.25.10">
    <property type="entry name" value="UDP-galactose 4-epimerase, domain 1"/>
    <property type="match status" value="1"/>
</dbReference>
<dbReference type="NCBIfam" id="TIGR01179">
    <property type="entry name" value="galE"/>
    <property type="match status" value="1"/>
</dbReference>
<reference evidence="11 12" key="1">
    <citation type="submission" date="2017-05" db="EMBL/GenBank/DDBJ databases">
        <title>Complete and WGS of Bordetella genogroups.</title>
        <authorList>
            <person name="Spilker T."/>
            <person name="LiPuma J."/>
        </authorList>
    </citation>
    <scope>NUCLEOTIDE SEQUENCE [LARGE SCALE GENOMIC DNA]</scope>
    <source>
        <strain evidence="11 12">AU10456</strain>
    </source>
</reference>
<evidence type="ECO:0000256" key="2">
    <source>
        <dbReference type="ARBA" id="ARBA00001911"/>
    </source>
</evidence>
<evidence type="ECO:0000256" key="5">
    <source>
        <dbReference type="ARBA" id="ARBA00013189"/>
    </source>
</evidence>
<dbReference type="GO" id="GO:0003978">
    <property type="term" value="F:UDP-glucose 4-epimerase activity"/>
    <property type="evidence" value="ECO:0007669"/>
    <property type="project" value="UniProtKB-UniRule"/>
</dbReference>
<keyword evidence="8 9" id="KW-0413">Isomerase</keyword>
<comment type="subunit">
    <text evidence="9">Homodimer.</text>
</comment>
<evidence type="ECO:0000256" key="6">
    <source>
        <dbReference type="ARBA" id="ARBA00018569"/>
    </source>
</evidence>
<dbReference type="GO" id="GO:0006012">
    <property type="term" value="P:galactose metabolic process"/>
    <property type="evidence" value="ECO:0007669"/>
    <property type="project" value="UniProtKB-UniPathway"/>
</dbReference>
<keyword evidence="12" id="KW-1185">Reference proteome</keyword>
<evidence type="ECO:0000259" key="10">
    <source>
        <dbReference type="Pfam" id="PF16363"/>
    </source>
</evidence>
<comment type="caution">
    <text evidence="11">The sequence shown here is derived from an EMBL/GenBank/DDBJ whole genome shotgun (WGS) entry which is preliminary data.</text>
</comment>
<dbReference type="UniPathway" id="UPA00214"/>
<dbReference type="OrthoDB" id="9803010at2"/>
<evidence type="ECO:0000256" key="7">
    <source>
        <dbReference type="ARBA" id="ARBA00023027"/>
    </source>
</evidence>
<keyword evidence="9" id="KW-0119">Carbohydrate metabolism</keyword>